<accession>A0ABT5UGJ6</accession>
<reference evidence="1 2" key="1">
    <citation type="submission" date="2022-11" db="EMBL/GenBank/DDBJ databases">
        <title>Spartinivicinus poritis sp. nov., isolated from scleractinian coral Porites lutea.</title>
        <authorList>
            <person name="Zhang G."/>
            <person name="Cai L."/>
            <person name="Wei Q."/>
        </authorList>
    </citation>
    <scope>NUCLEOTIDE SEQUENCE [LARGE SCALE GENOMIC DNA]</scope>
    <source>
        <strain evidence="1 2">A2-2</strain>
    </source>
</reference>
<dbReference type="Gene3D" id="3.40.50.2000">
    <property type="entry name" value="Glycogen Phosphorylase B"/>
    <property type="match status" value="2"/>
</dbReference>
<dbReference type="Proteomes" id="UP001528823">
    <property type="component" value="Unassembled WGS sequence"/>
</dbReference>
<dbReference type="RefSeq" id="WP_274690932.1">
    <property type="nucleotide sequence ID" value="NZ_JAPMOU010000038.1"/>
</dbReference>
<organism evidence="1 2">
    <name type="scientific">Spartinivicinus poritis</name>
    <dbReference type="NCBI Taxonomy" id="2994640"/>
    <lineage>
        <taxon>Bacteria</taxon>
        <taxon>Pseudomonadati</taxon>
        <taxon>Pseudomonadota</taxon>
        <taxon>Gammaproteobacteria</taxon>
        <taxon>Oceanospirillales</taxon>
        <taxon>Zooshikellaceae</taxon>
        <taxon>Spartinivicinus</taxon>
    </lineage>
</organism>
<evidence type="ECO:0000313" key="2">
    <source>
        <dbReference type="Proteomes" id="UP001528823"/>
    </source>
</evidence>
<name>A0ABT5UGJ6_9GAMM</name>
<keyword evidence="2" id="KW-1185">Reference proteome</keyword>
<evidence type="ECO:0000313" key="1">
    <source>
        <dbReference type="EMBL" id="MDE1464607.1"/>
    </source>
</evidence>
<proteinExistence type="predicted"/>
<dbReference type="Pfam" id="PF13692">
    <property type="entry name" value="Glyco_trans_1_4"/>
    <property type="match status" value="1"/>
</dbReference>
<dbReference type="NCBIfam" id="TIGR03087">
    <property type="entry name" value="stp1"/>
    <property type="match status" value="1"/>
</dbReference>
<dbReference type="PANTHER" id="PTHR12526:SF600">
    <property type="entry name" value="GLYCOSYL TRANSFERASE GROUP 1"/>
    <property type="match status" value="1"/>
</dbReference>
<dbReference type="SUPFAM" id="SSF53756">
    <property type="entry name" value="UDP-Glycosyltransferase/glycogen phosphorylase"/>
    <property type="match status" value="1"/>
</dbReference>
<comment type="caution">
    <text evidence="1">The sequence shown here is derived from an EMBL/GenBank/DDBJ whole genome shotgun (WGS) entry which is preliminary data.</text>
</comment>
<dbReference type="PANTHER" id="PTHR12526">
    <property type="entry name" value="GLYCOSYLTRANSFERASE"/>
    <property type="match status" value="1"/>
</dbReference>
<gene>
    <name evidence="1" type="ORF">ORQ98_21825</name>
</gene>
<dbReference type="CDD" id="cd03801">
    <property type="entry name" value="GT4_PimA-like"/>
    <property type="match status" value="1"/>
</dbReference>
<sequence length="399" mass="45109">MMTAVLYLAHRLPYPPNKGDKIRSYHLLKHLASHYQVFLGTFIDDPHDWQYVEQIKPLCTEVFIRPINPLWAKCKALSGFVTGQPLTLPYYTDSKMKHWVKTVLANQGINNVLVFSSAMGQFVDGNGQAAFRKIIDFVDVDSDKWRQYSEKKSGLAAWVYRREARQLQIYEKQLARSAAASLFVSEQEAKLFKQLAKDQADQIYAMRNGVDLNYFNPQVAFNPIPPLSGSARIVFTGAMDYWANVEAVTWFAKEVLPLLTQVQPDLHFYIVGGNPTSEVQQLASPHVTVTGRVDDVRPYIDAADLVVAPLRIARGIQNKVLEAMAMAKWVVATEQAMEGINPPKEIADTLPAMAQPMADTILARLNVTDRQTSHQAARQWVAQHFSWESSLQQLNQWFG</sequence>
<protein>
    <submittedName>
        <fullName evidence="1">TIGR03087 family PEP-CTERM/XrtA system glycosyltransferase</fullName>
    </submittedName>
</protein>
<dbReference type="InterPro" id="IPR017521">
    <property type="entry name" value="Sugar_tfrase_PEP-CTERM_Stp1"/>
</dbReference>
<dbReference type="EMBL" id="JAPMOU010000038">
    <property type="protein sequence ID" value="MDE1464607.1"/>
    <property type="molecule type" value="Genomic_DNA"/>
</dbReference>